<keyword evidence="4" id="KW-0677">Repeat</keyword>
<keyword evidence="2" id="KW-0597">Phosphoprotein</keyword>
<feature type="compositionally biased region" description="Basic and acidic residues" evidence="9">
    <location>
        <begin position="2204"/>
        <end position="2222"/>
    </location>
</feature>
<feature type="coiled-coil region" evidence="8">
    <location>
        <begin position="2044"/>
        <end position="2071"/>
    </location>
</feature>
<feature type="domain" description="TRASH" evidence="10">
    <location>
        <begin position="335"/>
        <end position="371"/>
    </location>
</feature>
<evidence type="ECO:0000256" key="7">
    <source>
        <dbReference type="ARBA" id="ARBA00022843"/>
    </source>
</evidence>
<feature type="region of interest" description="Disordered" evidence="9">
    <location>
        <begin position="1826"/>
        <end position="1865"/>
    </location>
</feature>
<evidence type="ECO:0000256" key="3">
    <source>
        <dbReference type="ARBA" id="ARBA00022723"/>
    </source>
</evidence>
<organism evidence="11 12">
    <name type="scientific">Oncorhynchus mykiss</name>
    <name type="common">Rainbow trout</name>
    <name type="synonym">Salmo gairdneri</name>
    <dbReference type="NCBI Taxonomy" id="8022"/>
    <lineage>
        <taxon>Eukaryota</taxon>
        <taxon>Metazoa</taxon>
        <taxon>Chordata</taxon>
        <taxon>Craniata</taxon>
        <taxon>Vertebrata</taxon>
        <taxon>Euteleostomi</taxon>
        <taxon>Actinopterygii</taxon>
        <taxon>Neopterygii</taxon>
        <taxon>Teleostei</taxon>
        <taxon>Protacanthopterygii</taxon>
        <taxon>Salmoniformes</taxon>
        <taxon>Salmonidae</taxon>
        <taxon>Salmoninae</taxon>
        <taxon>Oncorhynchus</taxon>
    </lineage>
</organism>
<feature type="domain" description="TRASH" evidence="10">
    <location>
        <begin position="567"/>
        <end position="603"/>
    </location>
</feature>
<feature type="compositionally biased region" description="Basic and acidic residues" evidence="9">
    <location>
        <begin position="1960"/>
        <end position="1978"/>
    </location>
</feature>
<feature type="domain" description="TRASH" evidence="10">
    <location>
        <begin position="520"/>
        <end position="558"/>
    </location>
</feature>
<dbReference type="Pfam" id="PF24900">
    <property type="entry name" value="TRASH_ZMYM4"/>
    <property type="match status" value="1"/>
</dbReference>
<feature type="region of interest" description="Disordered" evidence="9">
    <location>
        <begin position="290"/>
        <end position="328"/>
    </location>
</feature>
<feature type="region of interest" description="Disordered" evidence="9">
    <location>
        <begin position="1619"/>
        <end position="1668"/>
    </location>
</feature>
<feature type="domain" description="TRASH" evidence="10">
    <location>
        <begin position="829"/>
        <end position="864"/>
    </location>
</feature>
<feature type="compositionally biased region" description="Basic and acidic residues" evidence="9">
    <location>
        <begin position="147"/>
        <end position="164"/>
    </location>
</feature>
<keyword evidence="5" id="KW-0863">Zinc-finger</keyword>
<reference evidence="11" key="1">
    <citation type="journal article" date="2014" name="Nat. Commun.">
        <title>The rainbow trout genome provides novel insights into evolution after whole-genome duplication in vertebrates.</title>
        <authorList>
            <person name="Berthelot C."/>
            <person name="Brunet F."/>
            <person name="Chalopin D."/>
            <person name="Juanchich A."/>
            <person name="Bernard M."/>
            <person name="Noel B."/>
            <person name="Bento P."/>
            <person name="Da Silva C."/>
            <person name="Labadie K."/>
            <person name="Alberti A."/>
            <person name="Aury J.M."/>
            <person name="Louis A."/>
            <person name="Dehais P."/>
            <person name="Bardou P."/>
            <person name="Montfort J."/>
            <person name="Klopp C."/>
            <person name="Cabau C."/>
            <person name="Gaspin C."/>
            <person name="Thorgaard G.H."/>
            <person name="Boussaha M."/>
            <person name="Quillet E."/>
            <person name="Guyomard R."/>
            <person name="Galiana D."/>
            <person name="Bobe J."/>
            <person name="Volff J.N."/>
            <person name="Genet C."/>
            <person name="Wincker P."/>
            <person name="Jaillon O."/>
            <person name="Roest Crollius H."/>
            <person name="Guiguen Y."/>
        </authorList>
    </citation>
    <scope>NUCLEOTIDE SEQUENCE [LARGE SCALE GENOMIC DNA]</scope>
</reference>
<feature type="region of interest" description="Disordered" evidence="9">
    <location>
        <begin position="2203"/>
        <end position="2276"/>
    </location>
</feature>
<evidence type="ECO:0000256" key="4">
    <source>
        <dbReference type="ARBA" id="ARBA00022737"/>
    </source>
</evidence>
<feature type="compositionally biased region" description="Polar residues" evidence="9">
    <location>
        <begin position="2126"/>
        <end position="2155"/>
    </location>
</feature>
<reference evidence="11" key="2">
    <citation type="submission" date="2014-03" db="EMBL/GenBank/DDBJ databases">
        <authorList>
            <person name="Genoscope - CEA"/>
        </authorList>
    </citation>
    <scope>NUCLEOTIDE SEQUENCE</scope>
</reference>
<keyword evidence="8" id="KW-0175">Coiled coil</keyword>
<feature type="compositionally biased region" description="Basic and acidic residues" evidence="9">
    <location>
        <begin position="2173"/>
        <end position="2184"/>
    </location>
</feature>
<feature type="domain" description="TRASH" evidence="10">
    <location>
        <begin position="746"/>
        <end position="781"/>
    </location>
</feature>
<dbReference type="PANTHER" id="PTHR45736">
    <property type="entry name" value="ZINC FINGER MYM-TYPE PROTEIN"/>
    <property type="match status" value="1"/>
</dbReference>
<dbReference type="InterPro" id="IPR010507">
    <property type="entry name" value="Znf_MYM"/>
</dbReference>
<keyword evidence="6" id="KW-0862">Zinc</keyword>
<feature type="compositionally biased region" description="Polar residues" evidence="9">
    <location>
        <begin position="207"/>
        <end position="216"/>
    </location>
</feature>
<feature type="region of interest" description="Disordered" evidence="9">
    <location>
        <begin position="2076"/>
        <end position="2097"/>
    </location>
</feature>
<feature type="region of interest" description="Disordered" evidence="9">
    <location>
        <begin position="2116"/>
        <end position="2184"/>
    </location>
</feature>
<keyword evidence="3" id="KW-0479">Metal-binding</keyword>
<dbReference type="InterPro" id="IPR057926">
    <property type="entry name" value="QRICH1_dom"/>
</dbReference>
<proteinExistence type="predicted"/>
<feature type="compositionally biased region" description="Polar residues" evidence="9">
    <location>
        <begin position="33"/>
        <end position="53"/>
    </location>
</feature>
<dbReference type="Pfam" id="PF25561">
    <property type="entry name" value="QRICH1"/>
    <property type="match status" value="1"/>
</dbReference>
<feature type="domain" description="TRASH" evidence="10">
    <location>
        <begin position="788"/>
        <end position="823"/>
    </location>
</feature>
<sequence length="2306" mass="254244">MAESEEAKQKSQHELRLSKAFDEAVKLSAPTAGESQRQHTPLSTRSLWSSISTGPVFGAPEPVGRPDVDHDFSSDDEGNVFPHISHPTSTTFSLAGLGVGQPEDELDGVPVFGADEEEEWDIALPKVALGDVESDRESGGRPAGSPDTRRAETQDDKNSTDRFLDAVSLSNIRTASEVASQMQGESHLSTNLSQSPSPDNSLDGVRQNRSIAGGSSRQERSESVLQNPVVGDRERPPISPPMNIKDEPIDEGYDCALLPSTRGIKEELDNTAPEEVLRISSVFSVGGGNAYGSPTAAPQTPTSIFAPGRSLQPPPQPQPQPPSGSNPANAVRVSCSGCSKILLRGQTAFQRKGSTQLFCSTVCLTGFTLPPIKLRTCYQCLKEIEDPKDVISVITDNNLKDFCSQFCLSVFNRKRKPGTISMPSFQEPTAPTCSMCKKSDMIQHEVTHQGSLHKLCSDECFMRFRSSHNLVINVCESCGEYCASTDRNCRSLRVEGVTMKFCSRTCISTFKRTTTKVMPCGHCRDLRLMSDMVESTDTDGKVDLFCNSVCVNNSRPQNDLSGTAFPCTYCKVKAVSQYHLAMVDGSIRNFCSYTCVKTFREAEGSQLPPQLGQMNGSSSTAPPMVSPYLQTPPAPPQGYSHPYPPSWVPTTGRPYAPTQTSAPPLPYRAATGLAWAYGVGQHQPGPPMAPSFTSAPSGPVKLSCHQCPQQFRWKPELYEYNGRTMQFCCKLCCVEFKKRSNIKVRCEYCKLEKVVKEVIRYDLIDRPFCSESCKLLFKHDMKGPWRTCAYCADISPKMIHNHFGGRMQEFCRDACMSNYTVLFYEMAKCECCRRQGKMREQLKCFGAIRHFCNLECVIQYCYQTFQLHPRTSNGTTTTQGPSQPLFSLSKPAPVIADVVSLATSPAGQPHATAATALTGALPTSNSHGKSLGDASTQTDAMRISARRRIMKNKAIICKPLMLDQETSCPIPMQTAEKPMAPMGFTETGFTYTENGEKVRVVVMPVPVPVFIPVPMNLYTQYTPVPMGIPVPVPVPMVIPPSLSRSELKDKKDGVASQTMAEQEDEEKDKPVSHGDQGSAYSGDLESEAVSTPHSWGGEDESTSNPQRGAEGPVEPPSTTASPSMLDLEADYPPESFDRAAVKGQRLTVQATRQKRPKDGFPPRKRSRKQSGTMDMVEQTVSLPPARSKLHHEYGVKAWKNWVLQRNKRFDCEFAKDPSKSMVLKEDVLQCNSSELSYGLCRFISEVRRPNGQAYPADSIFYLCLGIQQYLFENGRIENIFTDVLYHKFTMEITMMLHFWRPTLLPSGYLHSRVEEEYLWDCKQLGAHSPFVLLNTLLFFGTKLFQFKTQSQHRRLSFANFTHCTRVTKNGKSAFLRFRPCQDTAVYPELLALPAKRKLDEQDGDMEMSENTENPLRCPVRLYEFYISKCSESVKNRPGLFYLQPELSCLSNSSLWYSGQQLEGAALESMLTRILAVREVHLDEPPLHHHSTEASSASTDDNDDSSYRPGCCRQSSCCLEKSVDGDGYNEDGYIPQRSIYDTMCINEHIDHGSAQNTITSRGGQDNNFSSNGNLGVGAGACVDMITFEARSRSTTPIPSVGRRLDERVIFDQLKLVEAGQSSRSPGGFGGRSVSPSVSLMSAPEGTSSSSGKRQHQHDSGKRGDNCRQSWKVLTPPKNLEHLELSSGDVMEKNFLNPLYLQHSMTSPLISPFSGSPLSSGCHTPVFLSPAKPLPFQQHSFIFEESPPSQPRHPPPKPPLSQLSVTALQCVQEDLRRIGERDRERERKKENGVEIEKKREVSHSVGSMSQEENVGVFGFTPRTKALDSAIDNDSPFSPEPTRDTTPLMLDQISPGPAPARAVSPQPMESTWPRRLIVRKRTVRQGGALHNLPILPPLPSLVVLSAIERKNLPRLTPFSEHQGKLVGRVGYSLKEQNLENWRVYSAKKPLQKQEKEGEEGAEPECKSSDGAESSVKEGDPESKEEEGGAGCGGAEGEEVEEWDIVLGMVNTLWDEGWGDTESYTGSLRHWPLLKPPSGFGGSHPPSSAASELSLLELERRAKEVESELVAQQCLTDSLRKKASQLTAEPSVVSVRVSEPKQISTQPSLELLAMGCSTGTTKNLKEDGSPDSNLTLESDSSGVFMSNPSQTSQEDNASDGSDRPLTESDLGSNTSLDQDKDEVAFKDWGREESTELQWCYPSLLKSSSHCEGHGFEEESPLMKETEMGELQSTSNEGPDQAELKPRNKSVQILSGIDSPLPLSPSRHEIPQNKSGLDSSDLDPFVTTDSFVYLAVSVPPAHRRSTPLSLL</sequence>
<dbReference type="Pfam" id="PF06467">
    <property type="entry name" value="zf-FCS"/>
    <property type="match status" value="2"/>
</dbReference>
<protein>
    <recommendedName>
        <fullName evidence="10">TRASH domain-containing protein</fullName>
    </recommendedName>
</protein>
<feature type="domain" description="TRASH" evidence="10">
    <location>
        <begin position="430"/>
        <end position="468"/>
    </location>
</feature>
<evidence type="ECO:0000313" key="11">
    <source>
        <dbReference type="EMBL" id="CDQ63145.1"/>
    </source>
</evidence>
<dbReference type="SUPFAM" id="SSF57716">
    <property type="entry name" value="Glucocorticoid receptor-like (DNA-binding domain)"/>
    <property type="match status" value="1"/>
</dbReference>
<evidence type="ECO:0000313" key="12">
    <source>
        <dbReference type="Proteomes" id="UP000193380"/>
    </source>
</evidence>
<feature type="compositionally biased region" description="Basic and acidic residues" evidence="9">
    <location>
        <begin position="64"/>
        <end position="73"/>
    </location>
</feature>
<dbReference type="InterPro" id="IPR021893">
    <property type="entry name" value="ZMYM2-like_C"/>
</dbReference>
<feature type="compositionally biased region" description="Basic and acidic residues" evidence="9">
    <location>
        <begin position="1655"/>
        <end position="1664"/>
    </location>
</feature>
<feature type="region of interest" description="Disordered" evidence="9">
    <location>
        <begin position="26"/>
        <end position="87"/>
    </location>
</feature>
<dbReference type="GO" id="GO:0008270">
    <property type="term" value="F:zinc ion binding"/>
    <property type="evidence" value="ECO:0007669"/>
    <property type="project" value="UniProtKB-KW"/>
</dbReference>
<feature type="domain" description="TRASH" evidence="10">
    <location>
        <begin position="377"/>
        <end position="415"/>
    </location>
</feature>
<gene>
    <name evidence="11" type="ORF">GSONMT00068567001</name>
</gene>
<name>A0A060WF11_ONCMY</name>
<evidence type="ECO:0000256" key="8">
    <source>
        <dbReference type="SAM" id="Coils"/>
    </source>
</evidence>
<dbReference type="InterPro" id="IPR011017">
    <property type="entry name" value="TRASH_dom"/>
</dbReference>
<dbReference type="EMBL" id="FR904429">
    <property type="protein sequence ID" value="CDQ63145.1"/>
    <property type="molecule type" value="Genomic_DNA"/>
</dbReference>
<dbReference type="PaxDb" id="8022-A0A060WF11"/>
<feature type="compositionally biased region" description="Basic and acidic residues" evidence="9">
    <location>
        <begin position="1774"/>
        <end position="1800"/>
    </location>
</feature>
<evidence type="ECO:0000256" key="5">
    <source>
        <dbReference type="ARBA" id="ARBA00022771"/>
    </source>
</evidence>
<dbReference type="InterPro" id="IPR051284">
    <property type="entry name" value="ZnF_MYMT-QRICH1"/>
</dbReference>
<feature type="compositionally biased region" description="Pro residues" evidence="9">
    <location>
        <begin position="312"/>
        <end position="324"/>
    </location>
</feature>
<dbReference type="Pfam" id="PF12012">
    <property type="entry name" value="DUF3504"/>
    <property type="match status" value="1"/>
</dbReference>
<feature type="domain" description="TRASH" evidence="10">
    <location>
        <begin position="704"/>
        <end position="740"/>
    </location>
</feature>
<accession>A0A060WF11</accession>
<dbReference type="STRING" id="8022.A0A060WF11"/>
<feature type="region of interest" description="Disordered" evidence="9">
    <location>
        <begin position="1774"/>
        <end position="1806"/>
    </location>
</feature>
<evidence type="ECO:0000256" key="2">
    <source>
        <dbReference type="ARBA" id="ARBA00022553"/>
    </source>
</evidence>
<evidence type="ECO:0000256" key="6">
    <source>
        <dbReference type="ARBA" id="ARBA00022833"/>
    </source>
</evidence>
<feature type="region of interest" description="Disordered" evidence="9">
    <location>
        <begin position="1043"/>
        <end position="1176"/>
    </location>
</feature>
<keyword evidence="7" id="KW-0832">Ubl conjugation</keyword>
<keyword evidence="1" id="KW-1017">Isopeptide bond</keyword>
<evidence type="ECO:0000259" key="10">
    <source>
        <dbReference type="SMART" id="SM00746"/>
    </source>
</evidence>
<dbReference type="PANTHER" id="PTHR45736:SF5">
    <property type="entry name" value="ZINC FINGER MYM-TYPE PROTEIN 4"/>
    <property type="match status" value="1"/>
</dbReference>
<dbReference type="Proteomes" id="UP000193380">
    <property type="component" value="Unassembled WGS sequence"/>
</dbReference>
<feature type="compositionally biased region" description="Low complexity" evidence="9">
    <location>
        <begin position="1620"/>
        <end position="1637"/>
    </location>
</feature>
<dbReference type="SMART" id="SM00746">
    <property type="entry name" value="TRASH"/>
    <property type="match status" value="10"/>
</dbReference>
<feature type="region of interest" description="Disordered" evidence="9">
    <location>
        <begin position="124"/>
        <end position="250"/>
    </location>
</feature>
<feature type="domain" description="TRASH" evidence="10">
    <location>
        <begin position="475"/>
        <end position="514"/>
    </location>
</feature>
<evidence type="ECO:0000256" key="1">
    <source>
        <dbReference type="ARBA" id="ARBA00022499"/>
    </source>
</evidence>
<feature type="region of interest" description="Disordered" evidence="9">
    <location>
        <begin position="1484"/>
        <end position="1509"/>
    </location>
</feature>
<feature type="compositionally biased region" description="Polar residues" evidence="9">
    <location>
        <begin position="168"/>
        <end position="200"/>
    </location>
</feature>
<feature type="region of interest" description="Disordered" evidence="9">
    <location>
        <begin position="1946"/>
        <end position="1993"/>
    </location>
</feature>
<evidence type="ECO:0000256" key="9">
    <source>
        <dbReference type="SAM" id="MobiDB-lite"/>
    </source>
</evidence>